<dbReference type="PROSITE" id="PS00010">
    <property type="entry name" value="ASX_HYDROXYL"/>
    <property type="match status" value="1"/>
</dbReference>
<keyword evidence="5" id="KW-0677">Repeat</keyword>
<evidence type="ECO:0000256" key="10">
    <source>
        <dbReference type="ARBA" id="ARBA00023180"/>
    </source>
</evidence>
<dbReference type="PROSITE" id="PS01186">
    <property type="entry name" value="EGF_2"/>
    <property type="match status" value="2"/>
</dbReference>
<organism evidence="17 18">
    <name type="scientific">Saccoglossus kowalevskii</name>
    <name type="common">Acorn worm</name>
    <dbReference type="NCBI Taxonomy" id="10224"/>
    <lineage>
        <taxon>Eukaryota</taxon>
        <taxon>Metazoa</taxon>
        <taxon>Hemichordata</taxon>
        <taxon>Enteropneusta</taxon>
        <taxon>Harrimaniidae</taxon>
        <taxon>Saccoglossus</taxon>
    </lineage>
</organism>
<feature type="disulfide bond" evidence="12">
    <location>
        <begin position="250"/>
        <end position="265"/>
    </location>
</feature>
<dbReference type="SUPFAM" id="SSF57184">
    <property type="entry name" value="Growth factor receptor domain"/>
    <property type="match status" value="1"/>
</dbReference>
<keyword evidence="6 14" id="KW-1133">Transmembrane helix</keyword>
<feature type="disulfide bond" evidence="12">
    <location>
        <begin position="66"/>
        <end position="78"/>
    </location>
</feature>
<keyword evidence="9" id="KW-0675">Receptor</keyword>
<feature type="repeat" description="LDL-receptor class B" evidence="13">
    <location>
        <begin position="501"/>
        <end position="544"/>
    </location>
</feature>
<dbReference type="PROSITE" id="PS51120">
    <property type="entry name" value="LDLRB"/>
    <property type="match status" value="3"/>
</dbReference>
<evidence type="ECO:0000256" key="14">
    <source>
        <dbReference type="SAM" id="Phobius"/>
    </source>
</evidence>
<dbReference type="RefSeq" id="XP_006824968.1">
    <property type="nucleotide sequence ID" value="XM_006824905.1"/>
</dbReference>
<keyword evidence="8 12" id="KW-1015">Disulfide bond</keyword>
<dbReference type="SMART" id="SM00179">
    <property type="entry name" value="EGF_CA"/>
    <property type="match status" value="2"/>
</dbReference>
<evidence type="ECO:0000256" key="6">
    <source>
        <dbReference type="ARBA" id="ARBA00022989"/>
    </source>
</evidence>
<dbReference type="Pfam" id="PF00057">
    <property type="entry name" value="Ldl_recept_a"/>
    <property type="match status" value="6"/>
</dbReference>
<evidence type="ECO:0000256" key="15">
    <source>
        <dbReference type="SAM" id="SignalP"/>
    </source>
</evidence>
<dbReference type="InterPro" id="IPR000742">
    <property type="entry name" value="EGF"/>
</dbReference>
<dbReference type="PROSITE" id="PS01209">
    <property type="entry name" value="LDLRA_1"/>
    <property type="match status" value="3"/>
</dbReference>
<dbReference type="InterPro" id="IPR051221">
    <property type="entry name" value="LDLR-related"/>
</dbReference>
<dbReference type="SUPFAM" id="SSF57424">
    <property type="entry name" value="LDL receptor-like module"/>
    <property type="match status" value="6"/>
</dbReference>
<proteinExistence type="predicted"/>
<evidence type="ECO:0000256" key="1">
    <source>
        <dbReference type="ARBA" id="ARBA00004167"/>
    </source>
</evidence>
<feature type="disulfide bond" evidence="12">
    <location>
        <begin position="186"/>
        <end position="198"/>
    </location>
</feature>
<comment type="subcellular location">
    <subcellularLocation>
        <location evidence="1">Membrane</location>
        <topology evidence="1">Single-pass membrane protein</topology>
    </subcellularLocation>
</comment>
<feature type="disulfide bond" evidence="12">
    <location>
        <begin position="27"/>
        <end position="39"/>
    </location>
</feature>
<feature type="disulfide bond" evidence="12">
    <location>
        <begin position="46"/>
        <end position="61"/>
    </location>
</feature>
<feature type="transmembrane region" description="Helical" evidence="14">
    <location>
        <begin position="726"/>
        <end position="749"/>
    </location>
</feature>
<dbReference type="InterPro" id="IPR036055">
    <property type="entry name" value="LDL_receptor-like_sf"/>
</dbReference>
<feature type="disulfide bond" evidence="12">
    <location>
        <begin position="193"/>
        <end position="211"/>
    </location>
</feature>
<reference evidence="18" key="1">
    <citation type="submission" date="2025-08" db="UniProtKB">
        <authorList>
            <consortium name="RefSeq"/>
        </authorList>
    </citation>
    <scope>IDENTIFICATION</scope>
    <source>
        <tissue evidence="18">Testes</tissue>
    </source>
</reference>
<evidence type="ECO:0000256" key="9">
    <source>
        <dbReference type="ARBA" id="ARBA00023170"/>
    </source>
</evidence>
<dbReference type="PROSITE" id="PS50026">
    <property type="entry name" value="EGF_3"/>
    <property type="match status" value="1"/>
</dbReference>
<dbReference type="InterPro" id="IPR011042">
    <property type="entry name" value="6-blade_b-propeller_TolB-like"/>
</dbReference>
<feature type="disulfide bond" evidence="12">
    <location>
        <begin position="231"/>
        <end position="243"/>
    </location>
</feature>
<keyword evidence="3" id="KW-0254">Endocytosis</keyword>
<feature type="disulfide bond" evidence="12">
    <location>
        <begin position="154"/>
        <end position="172"/>
    </location>
</feature>
<evidence type="ECO:0000256" key="11">
    <source>
        <dbReference type="PROSITE-ProRule" id="PRU00076"/>
    </source>
</evidence>
<feature type="chain" id="PRO_5046292839" evidence="15">
    <location>
        <begin position="26"/>
        <end position="802"/>
    </location>
</feature>
<evidence type="ECO:0000256" key="12">
    <source>
        <dbReference type="PROSITE-ProRule" id="PRU00124"/>
    </source>
</evidence>
<feature type="repeat" description="LDL-receptor class B" evidence="13">
    <location>
        <begin position="545"/>
        <end position="589"/>
    </location>
</feature>
<evidence type="ECO:0000256" key="5">
    <source>
        <dbReference type="ARBA" id="ARBA00022737"/>
    </source>
</evidence>
<keyword evidence="17" id="KW-1185">Reference proteome</keyword>
<accession>A0ABM0MY77</accession>
<evidence type="ECO:0000256" key="7">
    <source>
        <dbReference type="ARBA" id="ARBA00023136"/>
    </source>
</evidence>
<comment type="caution">
    <text evidence="11">Lacks conserved residue(s) required for the propagation of feature annotation.</text>
</comment>
<dbReference type="PROSITE" id="PS50068">
    <property type="entry name" value="LDLRA_2"/>
    <property type="match status" value="6"/>
</dbReference>
<evidence type="ECO:0000256" key="2">
    <source>
        <dbReference type="ARBA" id="ARBA00022536"/>
    </source>
</evidence>
<evidence type="ECO:0000313" key="17">
    <source>
        <dbReference type="Proteomes" id="UP000694865"/>
    </source>
</evidence>
<dbReference type="PRINTS" id="PR00261">
    <property type="entry name" value="LDLRECEPTOR"/>
</dbReference>
<dbReference type="CDD" id="cd12087">
    <property type="entry name" value="TM_EGFR-like"/>
    <property type="match status" value="1"/>
</dbReference>
<evidence type="ECO:0000256" key="4">
    <source>
        <dbReference type="ARBA" id="ARBA00022692"/>
    </source>
</evidence>
<feature type="disulfide bond" evidence="12">
    <location>
        <begin position="238"/>
        <end position="256"/>
    </location>
</feature>
<keyword evidence="10" id="KW-0325">Glycoprotein</keyword>
<feature type="signal peptide" evidence="15">
    <location>
        <begin position="1"/>
        <end position="25"/>
    </location>
</feature>
<feature type="disulfide bond" evidence="12">
    <location>
        <begin position="73"/>
        <end position="91"/>
    </location>
</feature>
<dbReference type="Gene3D" id="4.10.400.10">
    <property type="entry name" value="Low-density Lipoprotein Receptor"/>
    <property type="match status" value="6"/>
</dbReference>
<dbReference type="PANTHER" id="PTHR22722">
    <property type="entry name" value="LOW-DENSITY LIPOPROTEIN RECEPTOR-RELATED PROTEIN 2-RELATED"/>
    <property type="match status" value="1"/>
</dbReference>
<feature type="disulfide bond" evidence="12">
    <location>
        <begin position="166"/>
        <end position="181"/>
    </location>
</feature>
<evidence type="ECO:0000259" key="16">
    <source>
        <dbReference type="PROSITE" id="PS50026"/>
    </source>
</evidence>
<dbReference type="SMART" id="SM00135">
    <property type="entry name" value="LY"/>
    <property type="match status" value="5"/>
</dbReference>
<feature type="disulfide bond" evidence="12">
    <location>
        <begin position="147"/>
        <end position="159"/>
    </location>
</feature>
<dbReference type="Proteomes" id="UP000694865">
    <property type="component" value="Unplaced"/>
</dbReference>
<name>A0ABM0MY77_SACKO</name>
<dbReference type="Gene3D" id="2.120.10.30">
    <property type="entry name" value="TolB, C-terminal domain"/>
    <property type="match status" value="1"/>
</dbReference>
<dbReference type="SUPFAM" id="SSF63825">
    <property type="entry name" value="YWTD domain"/>
    <property type="match status" value="1"/>
</dbReference>
<feature type="disulfide bond" evidence="12">
    <location>
        <begin position="127"/>
        <end position="142"/>
    </location>
</feature>
<feature type="repeat" description="LDL-receptor class B" evidence="13">
    <location>
        <begin position="454"/>
        <end position="500"/>
    </location>
</feature>
<keyword evidence="4 14" id="KW-0812">Transmembrane</keyword>
<dbReference type="InterPro" id="IPR000152">
    <property type="entry name" value="EGF-type_Asp/Asn_hydroxyl_site"/>
</dbReference>
<dbReference type="Pfam" id="PF00058">
    <property type="entry name" value="Ldl_recept_b"/>
    <property type="match status" value="4"/>
</dbReference>
<dbReference type="InterPro" id="IPR001881">
    <property type="entry name" value="EGF-like_Ca-bd_dom"/>
</dbReference>
<dbReference type="PANTHER" id="PTHR22722:SF14">
    <property type="entry name" value="MEGALIN, ISOFORM A"/>
    <property type="match status" value="1"/>
</dbReference>
<evidence type="ECO:0000256" key="13">
    <source>
        <dbReference type="PROSITE-ProRule" id="PRU00461"/>
    </source>
</evidence>
<evidence type="ECO:0000256" key="3">
    <source>
        <dbReference type="ARBA" id="ARBA00022583"/>
    </source>
</evidence>
<feature type="domain" description="EGF-like" evidence="16">
    <location>
        <begin position="266"/>
        <end position="306"/>
    </location>
</feature>
<dbReference type="SMART" id="SM00192">
    <property type="entry name" value="LDLa"/>
    <property type="match status" value="6"/>
</dbReference>
<dbReference type="Gene3D" id="2.10.25.10">
    <property type="entry name" value="Laminin"/>
    <property type="match status" value="3"/>
</dbReference>
<sequence length="802" mass="90323">MAQRLLQITLFCVFFIFLRILRTQGECAEDQFTCANGRCIPIAWKCDEDDDCQDNSDEQLCPVRTCSQTDFKCRNDKCIPGSWQCDNDDDCEDGSDEEESICQARTCSSDHFSCEIGGTCIPLAWRCDREADCNNGADERDCGGVTCASDEFSCSNGRCITARWICDQDDDCGDNSDEEGCPAPTCDAAEFMCNGSYCMPNRWLCDGDYDCLDHSDESEELCGSESPPSPCSEREFTCSNQECIHYSWKCDGDEDCHDGSDEFNCDINECDTNNGGCYHTCHDLPISHYCSCTPGYVLDVDGKTCNDINECDIPGQCSQNCENVKGGFKCTCIEGYELDDDHRTCKALGDEPRLLIADRKDIREINLFTKEYRLIIDNLRSAVALDYDYAKGYLYWTDVATEQILVQFSFYGNNMPLFFILTELQLMVVKRKGEVIIDKNVNTPDGVAVDWIYQNIYWTDTGTNTIEVAHLEKRHEEIQRTVLIDENLDEPRAIVLDPIEGWMYWTDWGEPPKIERAGMNGQQRQVLVDEDIQWPNGLAIDYVTRHIFWADAKLNMIASTNLNGGERVNIIRSETILSHPFSITVFGDLMYWTDWETESIHKANKFTGSDPTTITEKLYSPMSIHVYHSLRQPAGINHCGVNNGKCSHLCVAAPQIRSSSAKITCLCPVGIKLRDDHHTCDMPDVTPHPGLNDTLTTPSSHDNRPTTYNHAGIVSPHEAAIATGTVVAIVIGVVLLLGVIVGAIIFVLWRNYLNRRKSSMNFDNPVYRKTTEDQFVIDKYQHNPGRTYPPVSALLRISVLKK</sequence>
<protein>
    <submittedName>
        <fullName evidence="18">Very low-density lipoprotein receptor-like</fullName>
    </submittedName>
</protein>
<dbReference type="InterPro" id="IPR000033">
    <property type="entry name" value="LDLR_classB_rpt"/>
</dbReference>
<keyword evidence="2 11" id="KW-0245">EGF-like domain</keyword>
<feature type="disulfide bond" evidence="12">
    <location>
        <begin position="34"/>
        <end position="52"/>
    </location>
</feature>
<keyword evidence="15" id="KW-0732">Signal</keyword>
<dbReference type="SMART" id="SM00181">
    <property type="entry name" value="EGF"/>
    <property type="match status" value="6"/>
</dbReference>
<dbReference type="GeneID" id="100373340"/>
<dbReference type="InterPro" id="IPR023415">
    <property type="entry name" value="LDLR_class-A_CS"/>
</dbReference>
<dbReference type="InterPro" id="IPR009030">
    <property type="entry name" value="Growth_fac_rcpt_cys_sf"/>
</dbReference>
<dbReference type="Pfam" id="PF14670">
    <property type="entry name" value="FXa_inhibition"/>
    <property type="match status" value="3"/>
</dbReference>
<gene>
    <name evidence="18" type="primary">LOC100373340</name>
</gene>
<dbReference type="InterPro" id="IPR002172">
    <property type="entry name" value="LDrepeatLR_classA_rpt"/>
</dbReference>
<evidence type="ECO:0000256" key="8">
    <source>
        <dbReference type="ARBA" id="ARBA00023157"/>
    </source>
</evidence>
<dbReference type="InterPro" id="IPR018097">
    <property type="entry name" value="EGF_Ca-bd_CS"/>
</dbReference>
<dbReference type="CDD" id="cd00112">
    <property type="entry name" value="LDLa"/>
    <property type="match status" value="6"/>
</dbReference>
<keyword evidence="7 14" id="KW-0472">Membrane</keyword>
<dbReference type="PROSITE" id="PS01187">
    <property type="entry name" value="EGF_CA"/>
    <property type="match status" value="1"/>
</dbReference>
<evidence type="ECO:0000313" key="18">
    <source>
        <dbReference type="RefSeq" id="XP_006824968.1"/>
    </source>
</evidence>
<dbReference type="CDD" id="cd00054">
    <property type="entry name" value="EGF_CA"/>
    <property type="match status" value="2"/>
</dbReference>